<dbReference type="Pfam" id="PF00271">
    <property type="entry name" value="Helicase_C"/>
    <property type="match status" value="1"/>
</dbReference>
<dbReference type="Gene3D" id="3.40.50.300">
    <property type="entry name" value="P-loop containing nucleotide triphosphate hydrolases"/>
    <property type="match status" value="3"/>
</dbReference>
<feature type="domain" description="Helicase C-terminal" evidence="8">
    <location>
        <begin position="192"/>
        <end position="382"/>
    </location>
</feature>
<keyword evidence="5" id="KW-0067">ATP-binding</keyword>
<dbReference type="SMART" id="SM00847">
    <property type="entry name" value="HA2"/>
    <property type="match status" value="1"/>
</dbReference>
<evidence type="ECO:0000256" key="5">
    <source>
        <dbReference type="ARBA" id="ARBA00022840"/>
    </source>
</evidence>
<dbReference type="Pfam" id="PF07717">
    <property type="entry name" value="OB_NTP_bind"/>
    <property type="match status" value="1"/>
</dbReference>
<name>A0AAW1NM33_9CHLO</name>
<accession>A0AAW1NM33</accession>
<dbReference type="GO" id="GO:0005730">
    <property type="term" value="C:nucleolus"/>
    <property type="evidence" value="ECO:0007669"/>
    <property type="project" value="TreeGrafter"/>
</dbReference>
<evidence type="ECO:0000313" key="9">
    <source>
        <dbReference type="EMBL" id="KAK9787003.1"/>
    </source>
</evidence>
<dbReference type="PANTHER" id="PTHR18934">
    <property type="entry name" value="ATP-DEPENDENT RNA HELICASE"/>
    <property type="match status" value="1"/>
</dbReference>
<dbReference type="GO" id="GO:0003725">
    <property type="term" value="F:double-stranded RNA binding"/>
    <property type="evidence" value="ECO:0007669"/>
    <property type="project" value="TreeGrafter"/>
</dbReference>
<dbReference type="EC" id="3.6.4.13" evidence="1"/>
<evidence type="ECO:0000256" key="6">
    <source>
        <dbReference type="ARBA" id="ARBA00047984"/>
    </source>
</evidence>
<dbReference type="Gene3D" id="1.10.10.2130">
    <property type="entry name" value="DEAH helicase family, winged-helix domain"/>
    <property type="match status" value="1"/>
</dbReference>
<evidence type="ECO:0000256" key="1">
    <source>
        <dbReference type="ARBA" id="ARBA00012552"/>
    </source>
</evidence>
<proteinExistence type="predicted"/>
<dbReference type="Proteomes" id="UP001465755">
    <property type="component" value="Unassembled WGS sequence"/>
</dbReference>
<dbReference type="FunFam" id="1.10.10.2130:FF:000001">
    <property type="entry name" value="Pre-mRNA-splicing factor ATP-dependent RNA helicase"/>
    <property type="match status" value="1"/>
</dbReference>
<evidence type="ECO:0000259" key="8">
    <source>
        <dbReference type="PROSITE" id="PS51194"/>
    </source>
</evidence>
<dbReference type="PROSITE" id="PS51194">
    <property type="entry name" value="HELICASE_CTER"/>
    <property type="match status" value="1"/>
</dbReference>
<dbReference type="InterPro" id="IPR048333">
    <property type="entry name" value="HA2_WH"/>
</dbReference>
<dbReference type="AlphaFoldDB" id="A0AAW1NM33"/>
<keyword evidence="2" id="KW-0547">Nucleotide-binding</keyword>
<dbReference type="GO" id="GO:0005524">
    <property type="term" value="F:ATP binding"/>
    <property type="evidence" value="ECO:0007669"/>
    <property type="project" value="UniProtKB-KW"/>
</dbReference>
<organism evidence="9 10">
    <name type="scientific">Symbiochloris irregularis</name>
    <dbReference type="NCBI Taxonomy" id="706552"/>
    <lineage>
        <taxon>Eukaryota</taxon>
        <taxon>Viridiplantae</taxon>
        <taxon>Chlorophyta</taxon>
        <taxon>core chlorophytes</taxon>
        <taxon>Trebouxiophyceae</taxon>
        <taxon>Trebouxiales</taxon>
        <taxon>Trebouxiaceae</taxon>
        <taxon>Symbiochloris</taxon>
    </lineage>
</organism>
<dbReference type="GO" id="GO:0045943">
    <property type="term" value="P:positive regulation of transcription by RNA polymerase I"/>
    <property type="evidence" value="ECO:0007669"/>
    <property type="project" value="TreeGrafter"/>
</dbReference>
<dbReference type="GO" id="GO:0016787">
    <property type="term" value="F:hydrolase activity"/>
    <property type="evidence" value="ECO:0007669"/>
    <property type="project" value="UniProtKB-KW"/>
</dbReference>
<dbReference type="Pfam" id="PF04408">
    <property type="entry name" value="WHD_HA2"/>
    <property type="match status" value="1"/>
</dbReference>
<dbReference type="InterPro" id="IPR007502">
    <property type="entry name" value="Helicase-assoc_dom"/>
</dbReference>
<evidence type="ECO:0000259" key="7">
    <source>
        <dbReference type="PROSITE" id="PS51192"/>
    </source>
</evidence>
<dbReference type="Pfam" id="PF21010">
    <property type="entry name" value="HA2_C"/>
    <property type="match status" value="1"/>
</dbReference>
<dbReference type="SMART" id="SM00490">
    <property type="entry name" value="HELICc"/>
    <property type="match status" value="1"/>
</dbReference>
<sequence>MSAEPQSSLEHSRQQRRKLPVYAVRKQLLSLIASTRCLVLVAETGGGKTTQVPQLLLDNGERGCTVGQEVGYAIRFDDASSAATRIKYVTDGMLLREALLDPLLRRYKVVILDEAHERTVQTDVLLGMLKALLKAREGGLKLVVMSATLDVHKFSAYLDDCKLAFVQGRQFPVEVLYTPAPEPSYVDAALAAIWQLHAQEGPGDVLVFLTGQEEIQAVQQLLKPARPAKRARLASGDAMSRQQQQHSEQEDGGLYVVPLYAALPPDRQARVFKPAPKGKRKVVLATNIAETSITVPGVRFVIDTGFVKMRMYSAARGSDSLQVVPVSRAQASQRSGRAGREAPGKAFRLYTESSAEALAQTTPPEILRTNLATVVLQMKAFGIDDVLAFDFLDRPPTAALARALEQLLALGALNAQGGLTEGVGRALSRLPVEPPQGAILLAGARQGCLPHALAVVAMASTDPVLISDRGMSSSDKTALLVGRRRYSAGSGDHATACNLFQAFVKLQPGEQKRWCRLFFHAAMLQPDGSFRMVASGQTVSIHPSSVLCGTRPQCIVFDELLHTSRAYARTVSRIEPSWLPEIAPAFFARRAPPAQ</sequence>
<dbReference type="EMBL" id="JALJOQ010000258">
    <property type="protein sequence ID" value="KAK9787003.1"/>
    <property type="molecule type" value="Genomic_DNA"/>
</dbReference>
<dbReference type="InterPro" id="IPR027417">
    <property type="entry name" value="P-loop_NTPase"/>
</dbReference>
<keyword evidence="3" id="KW-0378">Hydrolase</keyword>
<evidence type="ECO:0000256" key="3">
    <source>
        <dbReference type="ARBA" id="ARBA00022801"/>
    </source>
</evidence>
<dbReference type="InterPro" id="IPR014001">
    <property type="entry name" value="Helicase_ATP-bd"/>
</dbReference>
<dbReference type="PANTHER" id="PTHR18934:SF118">
    <property type="entry name" value="ATP-DEPENDENT RNA HELICASE DHX33"/>
    <property type="match status" value="1"/>
</dbReference>
<keyword evidence="4" id="KW-0347">Helicase</keyword>
<evidence type="ECO:0000256" key="2">
    <source>
        <dbReference type="ARBA" id="ARBA00022741"/>
    </source>
</evidence>
<dbReference type="SMART" id="SM00487">
    <property type="entry name" value="DEXDc"/>
    <property type="match status" value="1"/>
</dbReference>
<dbReference type="InterPro" id="IPR042035">
    <property type="entry name" value="DEAH_win-hel_dom"/>
</dbReference>
<protein>
    <recommendedName>
        <fullName evidence="1">RNA helicase</fullName>
        <ecNumber evidence="1">3.6.4.13</ecNumber>
    </recommendedName>
</protein>
<dbReference type="SUPFAM" id="SSF52540">
    <property type="entry name" value="P-loop containing nucleoside triphosphate hydrolases"/>
    <property type="match status" value="1"/>
</dbReference>
<dbReference type="PROSITE" id="PS51192">
    <property type="entry name" value="HELICASE_ATP_BIND_1"/>
    <property type="match status" value="1"/>
</dbReference>
<reference evidence="9 10" key="1">
    <citation type="journal article" date="2024" name="Nat. Commun.">
        <title>Phylogenomics reveals the evolutionary origins of lichenization in chlorophyte algae.</title>
        <authorList>
            <person name="Puginier C."/>
            <person name="Libourel C."/>
            <person name="Otte J."/>
            <person name="Skaloud P."/>
            <person name="Haon M."/>
            <person name="Grisel S."/>
            <person name="Petersen M."/>
            <person name="Berrin J.G."/>
            <person name="Delaux P.M."/>
            <person name="Dal Grande F."/>
            <person name="Keller J."/>
        </authorList>
    </citation>
    <scope>NUCLEOTIDE SEQUENCE [LARGE SCALE GENOMIC DNA]</scope>
    <source>
        <strain evidence="9 10">SAG 2036</strain>
    </source>
</reference>
<keyword evidence="10" id="KW-1185">Reference proteome</keyword>
<gene>
    <name evidence="9" type="ORF">WJX73_003483</name>
</gene>
<evidence type="ECO:0000256" key="4">
    <source>
        <dbReference type="ARBA" id="ARBA00022806"/>
    </source>
</evidence>
<dbReference type="CDD" id="cd18791">
    <property type="entry name" value="SF2_C_RHA"/>
    <property type="match status" value="1"/>
</dbReference>
<dbReference type="GO" id="GO:0003724">
    <property type="term" value="F:RNA helicase activity"/>
    <property type="evidence" value="ECO:0007669"/>
    <property type="project" value="UniProtKB-EC"/>
</dbReference>
<dbReference type="InterPro" id="IPR011709">
    <property type="entry name" value="DEAD-box_helicase_OB_fold"/>
</dbReference>
<evidence type="ECO:0000313" key="10">
    <source>
        <dbReference type="Proteomes" id="UP001465755"/>
    </source>
</evidence>
<dbReference type="InterPro" id="IPR001650">
    <property type="entry name" value="Helicase_C-like"/>
</dbReference>
<comment type="caution">
    <text evidence="9">The sequence shown here is derived from an EMBL/GenBank/DDBJ whole genome shotgun (WGS) entry which is preliminary data.</text>
</comment>
<dbReference type="FunFam" id="3.40.50.300:FF:000145">
    <property type="entry name" value="probable ATP-dependent RNA helicase DHX40"/>
    <property type="match status" value="1"/>
</dbReference>
<comment type="catalytic activity">
    <reaction evidence="6">
        <text>ATP + H2O = ADP + phosphate + H(+)</text>
        <dbReference type="Rhea" id="RHEA:13065"/>
        <dbReference type="ChEBI" id="CHEBI:15377"/>
        <dbReference type="ChEBI" id="CHEBI:15378"/>
        <dbReference type="ChEBI" id="CHEBI:30616"/>
        <dbReference type="ChEBI" id="CHEBI:43474"/>
        <dbReference type="ChEBI" id="CHEBI:456216"/>
        <dbReference type="EC" id="3.6.4.13"/>
    </reaction>
</comment>
<feature type="domain" description="Helicase ATP-binding" evidence="7">
    <location>
        <begin position="75"/>
        <end position="167"/>
    </location>
</feature>